<reference evidence="11" key="1">
    <citation type="submission" date="2022-11" db="UniProtKB">
        <authorList>
            <consortium name="WormBaseParasite"/>
        </authorList>
    </citation>
    <scope>IDENTIFICATION</scope>
</reference>
<keyword evidence="7" id="KW-0325">Glycoprotein</keyword>
<keyword evidence="1" id="KW-0645">Protease</keyword>
<evidence type="ECO:0000256" key="4">
    <source>
        <dbReference type="ARBA" id="ARBA00022833"/>
    </source>
</evidence>
<dbReference type="GO" id="GO:0004222">
    <property type="term" value="F:metalloendopeptidase activity"/>
    <property type="evidence" value="ECO:0007669"/>
    <property type="project" value="InterPro"/>
</dbReference>
<evidence type="ECO:0000256" key="1">
    <source>
        <dbReference type="ARBA" id="ARBA00022670"/>
    </source>
</evidence>
<protein>
    <submittedName>
        <fullName evidence="11">Peptidase M12B domain-containing protein</fullName>
    </submittedName>
</protein>
<feature type="domain" description="Peptidase M12B" evidence="9">
    <location>
        <begin position="10"/>
        <end position="130"/>
    </location>
</feature>
<keyword evidence="2 8" id="KW-0479">Metal-binding</keyword>
<organism evidence="10 11">
    <name type="scientific">Plectus sambesii</name>
    <dbReference type="NCBI Taxonomy" id="2011161"/>
    <lineage>
        <taxon>Eukaryota</taxon>
        <taxon>Metazoa</taxon>
        <taxon>Ecdysozoa</taxon>
        <taxon>Nematoda</taxon>
        <taxon>Chromadorea</taxon>
        <taxon>Plectida</taxon>
        <taxon>Plectina</taxon>
        <taxon>Plectoidea</taxon>
        <taxon>Plectidae</taxon>
        <taxon>Plectus</taxon>
    </lineage>
</organism>
<evidence type="ECO:0000313" key="10">
    <source>
        <dbReference type="Proteomes" id="UP000887566"/>
    </source>
</evidence>
<dbReference type="SUPFAM" id="SSF55486">
    <property type="entry name" value="Metalloproteases ('zincins'), catalytic domain"/>
    <property type="match status" value="1"/>
</dbReference>
<dbReference type="Gene3D" id="3.40.390.10">
    <property type="entry name" value="Collagenase (Catalytic Domain)"/>
    <property type="match status" value="1"/>
</dbReference>
<dbReference type="GO" id="GO:0031012">
    <property type="term" value="C:extracellular matrix"/>
    <property type="evidence" value="ECO:0007669"/>
    <property type="project" value="TreeGrafter"/>
</dbReference>
<evidence type="ECO:0000256" key="7">
    <source>
        <dbReference type="ARBA" id="ARBA00023180"/>
    </source>
</evidence>
<dbReference type="PANTHER" id="PTHR13723">
    <property type="entry name" value="ADAMTS A DISINTEGRIN AND METALLOPROTEASE WITH THROMBOSPONDIN MOTIFS PROTEASE"/>
    <property type="match status" value="1"/>
</dbReference>
<dbReference type="Pfam" id="PF01421">
    <property type="entry name" value="Reprolysin"/>
    <property type="match status" value="1"/>
</dbReference>
<comment type="caution">
    <text evidence="8">Lacks conserved residue(s) required for the propagation of feature annotation.</text>
</comment>
<dbReference type="GO" id="GO:0006508">
    <property type="term" value="P:proteolysis"/>
    <property type="evidence" value="ECO:0007669"/>
    <property type="project" value="UniProtKB-KW"/>
</dbReference>
<evidence type="ECO:0000256" key="5">
    <source>
        <dbReference type="ARBA" id="ARBA00023049"/>
    </source>
</evidence>
<dbReference type="Proteomes" id="UP000887566">
    <property type="component" value="Unplaced"/>
</dbReference>
<proteinExistence type="predicted"/>
<keyword evidence="3" id="KW-0378">Hydrolase</keyword>
<dbReference type="InterPro" id="IPR050439">
    <property type="entry name" value="ADAMTS_ADAMTS-like"/>
</dbReference>
<evidence type="ECO:0000256" key="2">
    <source>
        <dbReference type="ARBA" id="ARBA00022723"/>
    </source>
</evidence>
<dbReference type="WBParaSite" id="PSAMB.scaffold17355size1141.g37242.t1">
    <property type="protein sequence ID" value="PSAMB.scaffold17355size1141.g37242.t1"/>
    <property type="gene ID" value="PSAMB.scaffold17355size1141.g37242"/>
</dbReference>
<dbReference type="GO" id="GO:0030198">
    <property type="term" value="P:extracellular matrix organization"/>
    <property type="evidence" value="ECO:0007669"/>
    <property type="project" value="TreeGrafter"/>
</dbReference>
<sequence>SELHGGRHSNGHAQTYLDVFCKYQRKIGSKNWDHALMLSGYDLHRGYGSKSISGIARLFGMCDAGNTCTLAEGLDFTSAFIGTHELGHSVGMRHDEPYCTSSHIMSASLGPGKVTWSQCSMRDYHAYVEKLDNRKTNCLRTSSIPEVKRLDGKAQPGQVYDADKQCELMHGRGYKQVTPRQDNYDGICYMMWCGQTEF</sequence>
<keyword evidence="5" id="KW-0482">Metalloprotease</keyword>
<dbReference type="Gene3D" id="3.40.1620.60">
    <property type="match status" value="1"/>
</dbReference>
<dbReference type="PROSITE" id="PS50215">
    <property type="entry name" value="ADAM_MEPRO"/>
    <property type="match status" value="1"/>
</dbReference>
<evidence type="ECO:0000313" key="11">
    <source>
        <dbReference type="WBParaSite" id="PSAMB.scaffold17355size1141.g37242.t1"/>
    </source>
</evidence>
<evidence type="ECO:0000259" key="9">
    <source>
        <dbReference type="PROSITE" id="PS50215"/>
    </source>
</evidence>
<dbReference type="InterPro" id="IPR024079">
    <property type="entry name" value="MetalloPept_cat_dom_sf"/>
</dbReference>
<keyword evidence="10" id="KW-1185">Reference proteome</keyword>
<evidence type="ECO:0000256" key="8">
    <source>
        <dbReference type="PROSITE-ProRule" id="PRU00276"/>
    </source>
</evidence>
<evidence type="ECO:0000256" key="3">
    <source>
        <dbReference type="ARBA" id="ARBA00022801"/>
    </source>
</evidence>
<feature type="binding site" evidence="8">
    <location>
        <position position="84"/>
    </location>
    <ligand>
        <name>Zn(2+)</name>
        <dbReference type="ChEBI" id="CHEBI:29105"/>
        <note>catalytic</note>
    </ligand>
</feature>
<name>A0A914VAA6_9BILA</name>
<keyword evidence="4 8" id="KW-0862">Zinc</keyword>
<accession>A0A914VAA6</accession>
<dbReference type="InterPro" id="IPR041645">
    <property type="entry name" value="ADAMTS_CR_2"/>
</dbReference>
<dbReference type="PANTHER" id="PTHR13723:SF200">
    <property type="entry name" value="ADAM METALLOPEPTIDASE WITH THROMBOSPONDIN TYPE 1 MOTIF B, ISOFORM B"/>
    <property type="match status" value="1"/>
</dbReference>
<feature type="active site" evidence="8">
    <location>
        <position position="85"/>
    </location>
</feature>
<evidence type="ECO:0000256" key="6">
    <source>
        <dbReference type="ARBA" id="ARBA00023157"/>
    </source>
</evidence>
<feature type="binding site" evidence="8">
    <location>
        <position position="88"/>
    </location>
    <ligand>
        <name>Zn(2+)</name>
        <dbReference type="ChEBI" id="CHEBI:29105"/>
        <note>catalytic</note>
    </ligand>
</feature>
<dbReference type="GO" id="GO:0046872">
    <property type="term" value="F:metal ion binding"/>
    <property type="evidence" value="ECO:0007669"/>
    <property type="project" value="UniProtKB-KW"/>
</dbReference>
<dbReference type="Pfam" id="PF17771">
    <property type="entry name" value="ADAMTS_CR_2"/>
    <property type="match status" value="1"/>
</dbReference>
<dbReference type="InterPro" id="IPR001590">
    <property type="entry name" value="Peptidase_M12B"/>
</dbReference>
<dbReference type="AlphaFoldDB" id="A0A914VAA6"/>
<keyword evidence="6" id="KW-1015">Disulfide bond</keyword>
<feature type="binding site" evidence="8">
    <location>
        <position position="94"/>
    </location>
    <ligand>
        <name>Zn(2+)</name>
        <dbReference type="ChEBI" id="CHEBI:29105"/>
        <note>catalytic</note>
    </ligand>
</feature>